<feature type="transmembrane region" description="Helical" evidence="5">
    <location>
        <begin position="114"/>
        <end position="140"/>
    </location>
</feature>
<keyword evidence="3" id="KW-0378">Hydrolase</keyword>
<dbReference type="SUPFAM" id="SSF50494">
    <property type="entry name" value="Trypsin-like serine proteases"/>
    <property type="match status" value="1"/>
</dbReference>
<dbReference type="Proteomes" id="UP001146430">
    <property type="component" value="Unassembled WGS sequence"/>
</dbReference>
<gene>
    <name evidence="7" type="ORF">L8V01_05620</name>
    <name evidence="8" type="ORF">RAE13_08095</name>
</gene>
<keyword evidence="5" id="KW-0472">Membrane</keyword>
<evidence type="ECO:0000313" key="8">
    <source>
        <dbReference type="EMBL" id="MDV2424366.1"/>
    </source>
</evidence>
<evidence type="ECO:0000313" key="9">
    <source>
        <dbReference type="Proteomes" id="UP001146430"/>
    </source>
</evidence>
<dbReference type="InterPro" id="IPR051201">
    <property type="entry name" value="Chloro_Bact_Ser_Proteases"/>
</dbReference>
<dbReference type="InterPro" id="IPR043504">
    <property type="entry name" value="Peptidase_S1_PA_chymotrypsin"/>
</dbReference>
<evidence type="ECO:0000259" key="6">
    <source>
        <dbReference type="PROSITE" id="PS50106"/>
    </source>
</evidence>
<dbReference type="PRINTS" id="PR00834">
    <property type="entry name" value="PROTEASES2C"/>
</dbReference>
<evidence type="ECO:0000256" key="2">
    <source>
        <dbReference type="ARBA" id="ARBA00022670"/>
    </source>
</evidence>
<dbReference type="PANTHER" id="PTHR43343">
    <property type="entry name" value="PEPTIDASE S12"/>
    <property type="match status" value="1"/>
</dbReference>
<keyword evidence="5" id="KW-1133">Transmembrane helix</keyword>
<evidence type="ECO:0000256" key="5">
    <source>
        <dbReference type="SAM" id="Phobius"/>
    </source>
</evidence>
<dbReference type="PROSITE" id="PS50106">
    <property type="entry name" value="PDZ"/>
    <property type="match status" value="1"/>
</dbReference>
<evidence type="ECO:0000313" key="10">
    <source>
        <dbReference type="Proteomes" id="UP001185631"/>
    </source>
</evidence>
<comment type="similarity">
    <text evidence="1">Belongs to the peptidase S1C family.</text>
</comment>
<keyword evidence="5" id="KW-0812">Transmembrane</keyword>
<name>A0A9X3MA12_9CORY</name>
<organism evidence="7 9">
    <name type="scientific">Corynebacterium curieae</name>
    <dbReference type="NCBI Taxonomy" id="2913500"/>
    <lineage>
        <taxon>Bacteria</taxon>
        <taxon>Bacillati</taxon>
        <taxon>Actinomycetota</taxon>
        <taxon>Actinomycetes</taxon>
        <taxon>Mycobacteriales</taxon>
        <taxon>Corynebacteriaceae</taxon>
        <taxon>Corynebacterium</taxon>
    </lineage>
</organism>
<proteinExistence type="inferred from homology"/>
<dbReference type="InterPro" id="IPR009003">
    <property type="entry name" value="Peptidase_S1_PA"/>
</dbReference>
<dbReference type="InterPro" id="IPR036034">
    <property type="entry name" value="PDZ_sf"/>
</dbReference>
<sequence length="472" mass="47971">MNMRNDDYRGFDGTSQEGSFQEGPGRAEPIQGGPNFEESEQSNAGAQAHETGSYSQGWNQPRGGAEGTGASMPGPQGVPSQRQYGPQAQDFQGQGQEGPMVTPLPPQPQQKKKIGLGAATALAAVAAIAAGSIAGAIVGLNSGGNNDTSVVNEALKAQPTANSTGKEPEEGSVEEVASKVLPAVVSIQTVTRSGGAEGSGSVISPDGYVLTNHHVVAGAEHGGMMQVTMNDGSKHDAEVVASDANTDVAIVKIKDVKDLPFLQFGDSDSVAVGQEVVAVGSPLGLNATVTSGIVSAKNRPVRASQEGGESSLIDAIQTDAAVNPGNSGGPLVDRDGNIVGMNSMIASLSSNSTGEGGSIGLGFAIPSNFAKRMADELINDGKVTHPTLGVKVLARDDGNGARIAEVEPGGPADKAGLKEGDIVTRVNDRLIENADALIAAARSQDFGATVTLEVTREGSDDSRQVEVTLSGE</sequence>
<dbReference type="RefSeq" id="WP_269946162.1">
    <property type="nucleotide sequence ID" value="NZ_JAKMUU010000002.1"/>
</dbReference>
<reference evidence="8 10" key="2">
    <citation type="submission" date="2023-08" db="EMBL/GenBank/DDBJ databases">
        <title>Genomic characterization of the C. tuberculostearicum species complex, a ubiquitous member of the human skin microbiome.</title>
        <authorList>
            <person name="Ahmed N."/>
            <person name="Deming C."/>
            <person name="Conlan S."/>
            <person name="Segre J."/>
        </authorList>
    </citation>
    <scope>NUCLEOTIDE SEQUENCE [LARGE SCALE GENOMIC DNA]</scope>
    <source>
        <strain evidence="8 10">CTNIH19</strain>
    </source>
</reference>
<accession>A0A9X3MA12</accession>
<dbReference type="InterPro" id="IPR001478">
    <property type="entry name" value="PDZ"/>
</dbReference>
<dbReference type="Pfam" id="PF13180">
    <property type="entry name" value="PDZ_2"/>
    <property type="match status" value="1"/>
</dbReference>
<keyword evidence="10" id="KW-1185">Reference proteome</keyword>
<dbReference type="GO" id="GO:0004252">
    <property type="term" value="F:serine-type endopeptidase activity"/>
    <property type="evidence" value="ECO:0007669"/>
    <property type="project" value="InterPro"/>
</dbReference>
<keyword evidence="2" id="KW-0645">Protease</keyword>
<dbReference type="PANTHER" id="PTHR43343:SF3">
    <property type="entry name" value="PROTEASE DO-LIKE 8, CHLOROPLASTIC"/>
    <property type="match status" value="1"/>
</dbReference>
<feature type="region of interest" description="Disordered" evidence="4">
    <location>
        <begin position="1"/>
        <end position="112"/>
    </location>
</feature>
<dbReference type="SUPFAM" id="SSF50156">
    <property type="entry name" value="PDZ domain-like"/>
    <property type="match status" value="1"/>
</dbReference>
<dbReference type="GO" id="GO:0006508">
    <property type="term" value="P:proteolysis"/>
    <property type="evidence" value="ECO:0007669"/>
    <property type="project" value="UniProtKB-KW"/>
</dbReference>
<protein>
    <submittedName>
        <fullName evidence="7">Trypsin-like peptidase domain-containing protein</fullName>
    </submittedName>
</protein>
<feature type="compositionally biased region" description="Polar residues" evidence="4">
    <location>
        <begin position="78"/>
        <end position="94"/>
    </location>
</feature>
<evidence type="ECO:0000256" key="4">
    <source>
        <dbReference type="SAM" id="MobiDB-lite"/>
    </source>
</evidence>
<dbReference type="Proteomes" id="UP001185631">
    <property type="component" value="Unassembled WGS sequence"/>
</dbReference>
<dbReference type="InterPro" id="IPR001940">
    <property type="entry name" value="Peptidase_S1C"/>
</dbReference>
<dbReference type="EMBL" id="JAVBID010000009">
    <property type="protein sequence ID" value="MDV2424366.1"/>
    <property type="molecule type" value="Genomic_DNA"/>
</dbReference>
<evidence type="ECO:0000313" key="7">
    <source>
        <dbReference type="EMBL" id="MCZ9306957.1"/>
    </source>
</evidence>
<dbReference type="Gene3D" id="2.30.42.10">
    <property type="match status" value="1"/>
</dbReference>
<dbReference type="EMBL" id="JAKMUU010000002">
    <property type="protein sequence ID" value="MCZ9306957.1"/>
    <property type="molecule type" value="Genomic_DNA"/>
</dbReference>
<evidence type="ECO:0000256" key="3">
    <source>
        <dbReference type="ARBA" id="ARBA00022801"/>
    </source>
</evidence>
<dbReference type="Pfam" id="PF13365">
    <property type="entry name" value="Trypsin_2"/>
    <property type="match status" value="1"/>
</dbReference>
<evidence type="ECO:0000256" key="1">
    <source>
        <dbReference type="ARBA" id="ARBA00010541"/>
    </source>
</evidence>
<reference evidence="7" key="1">
    <citation type="submission" date="2022-02" db="EMBL/GenBank/DDBJ databases">
        <title>Corynebacterium sp. from urogenital microbiome.</title>
        <authorList>
            <person name="Cappelli E.A."/>
            <person name="Ribeiro T.G."/>
            <person name="Peixe L."/>
        </authorList>
    </citation>
    <scope>NUCLEOTIDE SEQUENCE</scope>
    <source>
        <strain evidence="7">C8Ua_181</strain>
    </source>
</reference>
<dbReference type="Gene3D" id="2.40.10.10">
    <property type="entry name" value="Trypsin-like serine proteases"/>
    <property type="match status" value="2"/>
</dbReference>
<dbReference type="SMART" id="SM00228">
    <property type="entry name" value="PDZ"/>
    <property type="match status" value="1"/>
</dbReference>
<feature type="compositionally biased region" description="Basic and acidic residues" evidence="4">
    <location>
        <begin position="1"/>
        <end position="10"/>
    </location>
</feature>
<comment type="caution">
    <text evidence="7">The sequence shown here is derived from an EMBL/GenBank/DDBJ whole genome shotgun (WGS) entry which is preliminary data.</text>
</comment>
<dbReference type="AlphaFoldDB" id="A0A9X3MA12"/>
<feature type="domain" description="PDZ" evidence="6">
    <location>
        <begin position="377"/>
        <end position="458"/>
    </location>
</feature>
<feature type="compositionally biased region" description="Polar residues" evidence="4">
    <location>
        <begin position="41"/>
        <end position="59"/>
    </location>
</feature>